<feature type="region of interest" description="Disordered" evidence="1">
    <location>
        <begin position="143"/>
        <end position="181"/>
    </location>
</feature>
<dbReference type="AlphaFoldDB" id="A0A8H7PB54"/>
<name>A0A8H7PB54_9APHY</name>
<accession>A0A8H7PB54</accession>
<reference evidence="2" key="2">
    <citation type="journal article" name="Front. Microbiol.">
        <title>Degradative Capacity of Two Strains of Rhodonia placenta: From Phenotype to Genotype.</title>
        <authorList>
            <person name="Kolle M."/>
            <person name="Horta M.A.C."/>
            <person name="Nowrousian M."/>
            <person name="Ohm R.A."/>
            <person name="Benz J.P."/>
            <person name="Pilgard A."/>
        </authorList>
    </citation>
    <scope>NUCLEOTIDE SEQUENCE</scope>
    <source>
        <strain evidence="2">FPRL280</strain>
    </source>
</reference>
<reference evidence="2" key="1">
    <citation type="submission" date="2020-11" db="EMBL/GenBank/DDBJ databases">
        <authorList>
            <person name="Koelle M."/>
            <person name="Horta M.A.C."/>
            <person name="Nowrousian M."/>
            <person name="Ohm R.A."/>
            <person name="Benz P."/>
            <person name="Pilgard A."/>
        </authorList>
    </citation>
    <scope>NUCLEOTIDE SEQUENCE</scope>
    <source>
        <strain evidence="2">FPRL280</strain>
    </source>
</reference>
<sequence length="363" mass="38978">MNEQKADLGSSSFTETLRDKYDYLSTPIRKEYFPKLSPQILKTILTTPPTRVTPDTTLELTSQCIGLDKAIYGSFPKQEVPGPEDDLSPANQGMAQVGCLLRKQQSYDDVPFNIFPFGMEVLPLTPPPSGRLPVLDAFPHEDNAEASTQASIEERTRVTTPPNPLLQAATRGPGDSGPPSAHVPTIFARADLSPPTTYNNNPAYLTATLQHAHGTLSPVALQNFRRVINELQGAGCGRMDNFVRGTSSPRVGNGVRTSGCAPDRAVAPMLVTDVFGILDADSASCSHMKPDLVPSDHSSPSLSGVRSQTTGVASLDREFAALLADRAAEDDILATAFATLASRFERSAKQRRQLALAVTMEGS</sequence>
<dbReference type="EMBL" id="JADOXO010000004">
    <property type="protein sequence ID" value="KAF9821446.1"/>
    <property type="molecule type" value="Genomic_DNA"/>
</dbReference>
<proteinExistence type="predicted"/>
<organism evidence="2 3">
    <name type="scientific">Rhodonia placenta</name>
    <dbReference type="NCBI Taxonomy" id="104341"/>
    <lineage>
        <taxon>Eukaryota</taxon>
        <taxon>Fungi</taxon>
        <taxon>Dikarya</taxon>
        <taxon>Basidiomycota</taxon>
        <taxon>Agaricomycotina</taxon>
        <taxon>Agaricomycetes</taxon>
        <taxon>Polyporales</taxon>
        <taxon>Adustoporiaceae</taxon>
        <taxon>Rhodonia</taxon>
    </lineage>
</organism>
<protein>
    <submittedName>
        <fullName evidence="2">Uncharacterized protein</fullName>
    </submittedName>
</protein>
<gene>
    <name evidence="2" type="ORF">IEO21_00692</name>
</gene>
<comment type="caution">
    <text evidence="2">The sequence shown here is derived from an EMBL/GenBank/DDBJ whole genome shotgun (WGS) entry which is preliminary data.</text>
</comment>
<evidence type="ECO:0000313" key="3">
    <source>
        <dbReference type="Proteomes" id="UP000639403"/>
    </source>
</evidence>
<evidence type="ECO:0000313" key="2">
    <source>
        <dbReference type="EMBL" id="KAF9821446.1"/>
    </source>
</evidence>
<dbReference type="Proteomes" id="UP000639403">
    <property type="component" value="Unassembled WGS sequence"/>
</dbReference>
<evidence type="ECO:0000256" key="1">
    <source>
        <dbReference type="SAM" id="MobiDB-lite"/>
    </source>
</evidence>